<gene>
    <name evidence="1" type="ORF">CURHAP_LOCUS21092</name>
    <name evidence="2" type="ORF">ORAREDHAP_LOCUS20953</name>
</gene>
<dbReference type="EMBL" id="CAEKKB010000003">
    <property type="protein sequence ID" value="CAB4303957.1"/>
    <property type="molecule type" value="Genomic_DNA"/>
</dbReference>
<dbReference type="EMBL" id="CAEKDK010000003">
    <property type="protein sequence ID" value="CAB4273435.1"/>
    <property type="molecule type" value="Genomic_DNA"/>
</dbReference>
<sequence>MMMMMYHQDYKWYQIFVVLGHHKKLRVSTRIKMGGDTEQLGSAPRRRVDWAIRRCCVIRQRGWLLPVDAVDAAMLGSCGGVGENSL</sequence>
<protein>
    <submittedName>
        <fullName evidence="2">Uncharacterized protein</fullName>
    </submittedName>
</protein>
<proteinExistence type="predicted"/>
<evidence type="ECO:0000313" key="1">
    <source>
        <dbReference type="EMBL" id="CAB4273435.1"/>
    </source>
</evidence>
<evidence type="ECO:0000313" key="2">
    <source>
        <dbReference type="EMBL" id="CAB4303957.1"/>
    </source>
</evidence>
<organism evidence="2 4">
    <name type="scientific">Prunus armeniaca</name>
    <name type="common">Apricot</name>
    <name type="synonym">Armeniaca vulgaris</name>
    <dbReference type="NCBI Taxonomy" id="36596"/>
    <lineage>
        <taxon>Eukaryota</taxon>
        <taxon>Viridiplantae</taxon>
        <taxon>Streptophyta</taxon>
        <taxon>Embryophyta</taxon>
        <taxon>Tracheophyta</taxon>
        <taxon>Spermatophyta</taxon>
        <taxon>Magnoliopsida</taxon>
        <taxon>eudicotyledons</taxon>
        <taxon>Gunneridae</taxon>
        <taxon>Pentapetalae</taxon>
        <taxon>rosids</taxon>
        <taxon>fabids</taxon>
        <taxon>Rosales</taxon>
        <taxon>Rosaceae</taxon>
        <taxon>Amygdaloideae</taxon>
        <taxon>Amygdaleae</taxon>
        <taxon>Prunus</taxon>
    </lineage>
</organism>
<evidence type="ECO:0000313" key="4">
    <source>
        <dbReference type="Proteomes" id="UP000507245"/>
    </source>
</evidence>
<reference evidence="2 3" key="2">
    <citation type="submission" date="2020-05" db="EMBL/GenBank/DDBJ databases">
        <authorList>
            <person name="Campoy J."/>
            <person name="Schneeberger K."/>
            <person name="Spophaly S."/>
        </authorList>
    </citation>
    <scope>NUCLEOTIDE SEQUENCE [LARGE SCALE GENOMIC DNA]</scope>
    <source>
        <strain evidence="2">PruArmRojPasFocal</strain>
    </source>
</reference>
<dbReference type="AlphaFoldDB" id="A0A6J5WVA1"/>
<keyword evidence="4" id="KW-1185">Reference proteome</keyword>
<accession>A0A6J5WVA1</accession>
<dbReference type="Proteomes" id="UP000507222">
    <property type="component" value="Unassembled WGS sequence"/>
</dbReference>
<dbReference type="Proteomes" id="UP000507245">
    <property type="component" value="Unassembled WGS sequence"/>
</dbReference>
<name>A0A6J5WVA1_PRUAR</name>
<reference evidence="4" key="1">
    <citation type="journal article" date="2020" name="Genome Biol.">
        <title>Gamete binning: chromosome-level and haplotype-resolved genome assembly enabled by high-throughput single-cell sequencing of gamete genomes.</title>
        <authorList>
            <person name="Campoy J.A."/>
            <person name="Sun H."/>
            <person name="Goel M."/>
            <person name="Jiao W.-B."/>
            <person name="Folz-Donahue K."/>
            <person name="Wang N."/>
            <person name="Rubio M."/>
            <person name="Liu C."/>
            <person name="Kukat C."/>
            <person name="Ruiz D."/>
            <person name="Huettel B."/>
            <person name="Schneeberger K."/>
        </authorList>
    </citation>
    <scope>NUCLEOTIDE SEQUENCE [LARGE SCALE GENOMIC DNA]</scope>
    <source>
        <strain evidence="4">cv. Rojo Pasion</strain>
    </source>
</reference>
<evidence type="ECO:0000313" key="3">
    <source>
        <dbReference type="Proteomes" id="UP000507222"/>
    </source>
</evidence>